<accession>A0ABR3T099</accession>
<dbReference type="EMBL" id="JAJVDC020000030">
    <property type="protein sequence ID" value="KAL1632461.1"/>
    <property type="molecule type" value="Genomic_DNA"/>
</dbReference>
<dbReference type="InterPro" id="IPR050097">
    <property type="entry name" value="Ferredoxin-NADP_redctase_2"/>
</dbReference>
<sequence length="330" mass="35417">MYDSLIIGGGPAGLSVALGLGRVNRTCAVFSHSIFRNDGVEASHSVLGLDDVAPQQIREQGIHQIERYGTTTFIEAEISQVAEVETGGRRTFVATDERGRKWAGKTLVMATGVKDVLPKVDGYQCLFCDGWERRSMTKGILCVPSFDSVSAKLASMAHRLDAERLPTTVSKVTIFSNGDPNPNNHPILEKALRTCYANRIKVDTREVVKLVDAKPKEGVYVFLRNDDGSGEAVHVGFLVHKPATTPNAAHLIEMLGLEMNTGTFGDYIKTESPFQSTSVQGIFSAGDAGVFLTQVSNAMLTGVGAAGGVAHYLNEYDDAMALGSYLNGTG</sequence>
<dbReference type="PRINTS" id="PR00368">
    <property type="entry name" value="FADPNR"/>
</dbReference>
<name>A0ABR3T099_9PEZI</name>
<organism evidence="5 6">
    <name type="scientific">Neofusicoccum ribis</name>
    <dbReference type="NCBI Taxonomy" id="45134"/>
    <lineage>
        <taxon>Eukaryota</taxon>
        <taxon>Fungi</taxon>
        <taxon>Dikarya</taxon>
        <taxon>Ascomycota</taxon>
        <taxon>Pezizomycotina</taxon>
        <taxon>Dothideomycetes</taxon>
        <taxon>Dothideomycetes incertae sedis</taxon>
        <taxon>Botryosphaeriales</taxon>
        <taxon>Botryosphaeriaceae</taxon>
        <taxon>Neofusicoccum</taxon>
    </lineage>
</organism>
<dbReference type="Pfam" id="PF07992">
    <property type="entry name" value="Pyr_redox_2"/>
    <property type="match status" value="1"/>
</dbReference>
<evidence type="ECO:0000256" key="2">
    <source>
        <dbReference type="ARBA" id="ARBA00022630"/>
    </source>
</evidence>
<reference evidence="5 6" key="1">
    <citation type="submission" date="2024-02" db="EMBL/GenBank/DDBJ databases">
        <title>De novo assembly and annotation of 12 fungi associated with fruit tree decline syndrome in Ontario, Canada.</title>
        <authorList>
            <person name="Sulman M."/>
            <person name="Ellouze W."/>
            <person name="Ilyukhin E."/>
        </authorList>
    </citation>
    <scope>NUCLEOTIDE SEQUENCE [LARGE SCALE GENOMIC DNA]</scope>
    <source>
        <strain evidence="5 6">M1-105</strain>
    </source>
</reference>
<dbReference type="Proteomes" id="UP001521116">
    <property type="component" value="Unassembled WGS sequence"/>
</dbReference>
<feature type="domain" description="FAD/NAD(P)-binding" evidence="4">
    <location>
        <begin position="3"/>
        <end position="300"/>
    </location>
</feature>
<dbReference type="InterPro" id="IPR023753">
    <property type="entry name" value="FAD/NAD-binding_dom"/>
</dbReference>
<dbReference type="InterPro" id="IPR036188">
    <property type="entry name" value="FAD/NAD-bd_sf"/>
</dbReference>
<evidence type="ECO:0000313" key="5">
    <source>
        <dbReference type="EMBL" id="KAL1632461.1"/>
    </source>
</evidence>
<dbReference type="PRINTS" id="PR00469">
    <property type="entry name" value="PNDRDTASEII"/>
</dbReference>
<keyword evidence="6" id="KW-1185">Reference proteome</keyword>
<keyword evidence="3" id="KW-0560">Oxidoreductase</keyword>
<comment type="similarity">
    <text evidence="1">Belongs to the class-II pyridine nucleotide-disulfide oxidoreductase family.</text>
</comment>
<evidence type="ECO:0000259" key="4">
    <source>
        <dbReference type="Pfam" id="PF07992"/>
    </source>
</evidence>
<evidence type="ECO:0000256" key="3">
    <source>
        <dbReference type="ARBA" id="ARBA00023002"/>
    </source>
</evidence>
<comment type="caution">
    <text evidence="5">The sequence shown here is derived from an EMBL/GenBank/DDBJ whole genome shotgun (WGS) entry which is preliminary data.</text>
</comment>
<protein>
    <recommendedName>
        <fullName evidence="4">FAD/NAD(P)-binding domain-containing protein</fullName>
    </recommendedName>
</protein>
<evidence type="ECO:0000313" key="6">
    <source>
        <dbReference type="Proteomes" id="UP001521116"/>
    </source>
</evidence>
<dbReference type="PANTHER" id="PTHR48105">
    <property type="entry name" value="THIOREDOXIN REDUCTASE 1-RELATED-RELATED"/>
    <property type="match status" value="1"/>
</dbReference>
<gene>
    <name evidence="5" type="ORF">SLS56_003703</name>
</gene>
<proteinExistence type="inferred from homology"/>
<dbReference type="Gene3D" id="3.50.50.60">
    <property type="entry name" value="FAD/NAD(P)-binding domain"/>
    <property type="match status" value="2"/>
</dbReference>
<evidence type="ECO:0000256" key="1">
    <source>
        <dbReference type="ARBA" id="ARBA00009333"/>
    </source>
</evidence>
<dbReference type="SUPFAM" id="SSF51905">
    <property type="entry name" value="FAD/NAD(P)-binding domain"/>
    <property type="match status" value="1"/>
</dbReference>
<keyword evidence="2" id="KW-0285">Flavoprotein</keyword>